<accession>A0A857JQB6</accession>
<gene>
    <name evidence="3" type="ORF">FX988_03935</name>
</gene>
<keyword evidence="4" id="KW-1185">Reference proteome</keyword>
<dbReference type="Proteomes" id="UP000464524">
    <property type="component" value="Chromosome"/>
</dbReference>
<name>A0A857JQB6_9ALTE</name>
<dbReference type="Pfam" id="PF07589">
    <property type="entry name" value="PEP-CTERM"/>
    <property type="match status" value="1"/>
</dbReference>
<dbReference type="InterPro" id="IPR013424">
    <property type="entry name" value="Ice-binding_C"/>
</dbReference>
<keyword evidence="1" id="KW-0732">Signal</keyword>
<evidence type="ECO:0000313" key="3">
    <source>
        <dbReference type="EMBL" id="QHJ13666.1"/>
    </source>
</evidence>
<organism evidence="3 4">
    <name type="scientific">Paraglaciecola mesophila</name>
    <dbReference type="NCBI Taxonomy" id="197222"/>
    <lineage>
        <taxon>Bacteria</taxon>
        <taxon>Pseudomonadati</taxon>
        <taxon>Pseudomonadota</taxon>
        <taxon>Gammaproteobacteria</taxon>
        <taxon>Alteromonadales</taxon>
        <taxon>Alteromonadaceae</taxon>
        <taxon>Paraglaciecola</taxon>
    </lineage>
</organism>
<dbReference type="RefSeq" id="WP_160181747.1">
    <property type="nucleotide sequence ID" value="NZ_CP047656.1"/>
</dbReference>
<dbReference type="OrthoDB" id="223957at2"/>
<proteinExistence type="predicted"/>
<evidence type="ECO:0000313" key="4">
    <source>
        <dbReference type="Proteomes" id="UP000464524"/>
    </source>
</evidence>
<feature type="chain" id="PRO_5033027003" description="Ice-binding protein C-terminal domain-containing protein" evidence="1">
    <location>
        <begin position="26"/>
        <end position="340"/>
    </location>
</feature>
<evidence type="ECO:0000259" key="2">
    <source>
        <dbReference type="Pfam" id="PF07589"/>
    </source>
</evidence>
<evidence type="ECO:0000256" key="1">
    <source>
        <dbReference type="SAM" id="SignalP"/>
    </source>
</evidence>
<dbReference type="KEGG" id="pmes:FX988_03935"/>
<sequence length="340" mass="34792">MKTLTPKLTLCAIATLSAISLSSHAALSPSYSFNGNGNWSLDGCGGNSTPTCSIDAVVPSGSTIEAAFLYSTTTPSTSIPTVDFDGTVFSGADWTSLGSNDASLEAFRVDVTSIVSAAIGSGGPTPFSFDILNESPSASIDGEALAIVYSNPAETLRTISFLDGFSQTTGDSAFISLADPLTAADLADPSFEATLSLGIGFGFQANNNTQSSIVNVNGNSLTTCAGGEDDGEAINGGLITIGGIGDDRANNHDCSLANGDDELYSLEPFLNVGDSLITIDTSNPSSDDNIFFAGLSITAEAVIDNKPVDPNPVPEPGTLALFGVALFATSRRAKSFFTNK</sequence>
<reference evidence="3 4" key="1">
    <citation type="submission" date="2019-12" db="EMBL/GenBank/DDBJ databases">
        <title>Genome sequencing and assembly of endphytes of Porphyra tenera.</title>
        <authorList>
            <person name="Park J.M."/>
            <person name="Shin R."/>
            <person name="Jo S.H."/>
        </authorList>
    </citation>
    <scope>NUCLEOTIDE SEQUENCE [LARGE SCALE GENOMIC DNA]</scope>
    <source>
        <strain evidence="3 4">GPM4</strain>
    </source>
</reference>
<dbReference type="NCBIfam" id="TIGR02595">
    <property type="entry name" value="PEP_CTERM"/>
    <property type="match status" value="1"/>
</dbReference>
<feature type="signal peptide" evidence="1">
    <location>
        <begin position="1"/>
        <end position="25"/>
    </location>
</feature>
<protein>
    <recommendedName>
        <fullName evidence="2">Ice-binding protein C-terminal domain-containing protein</fullName>
    </recommendedName>
</protein>
<dbReference type="EMBL" id="CP047656">
    <property type="protein sequence ID" value="QHJ13666.1"/>
    <property type="molecule type" value="Genomic_DNA"/>
</dbReference>
<feature type="domain" description="Ice-binding protein C-terminal" evidence="2">
    <location>
        <begin position="312"/>
        <end position="332"/>
    </location>
</feature>
<dbReference type="AlphaFoldDB" id="A0A857JQB6"/>